<evidence type="ECO:0000256" key="2">
    <source>
        <dbReference type="ARBA" id="ARBA00022630"/>
    </source>
</evidence>
<dbReference type="Pfam" id="PF05199">
    <property type="entry name" value="GMC_oxred_C"/>
    <property type="match status" value="1"/>
</dbReference>
<dbReference type="GO" id="GO:0016614">
    <property type="term" value="F:oxidoreductase activity, acting on CH-OH group of donors"/>
    <property type="evidence" value="ECO:0007669"/>
    <property type="project" value="InterPro"/>
</dbReference>
<organism evidence="7 8">
    <name type="scientific">Lentiprolixibacter aurantiacus</name>
    <dbReference type="NCBI Taxonomy" id="2993939"/>
    <lineage>
        <taxon>Bacteria</taxon>
        <taxon>Pseudomonadati</taxon>
        <taxon>Bacteroidota</taxon>
        <taxon>Flavobacteriia</taxon>
        <taxon>Flavobacteriales</taxon>
        <taxon>Flavobacteriaceae</taxon>
        <taxon>Lentiprolixibacter</taxon>
    </lineage>
</organism>
<reference evidence="7" key="1">
    <citation type="submission" date="2022-11" db="EMBL/GenBank/DDBJ databases">
        <title>The characterization of three novel Bacteroidetes species and genomic analysis of their roles in tidal elemental geochemical cycles.</title>
        <authorList>
            <person name="Ma K.-J."/>
        </authorList>
    </citation>
    <scope>NUCLEOTIDE SEQUENCE</scope>
    <source>
        <strain evidence="7">M415</strain>
    </source>
</reference>
<dbReference type="Proteomes" id="UP001207116">
    <property type="component" value="Unassembled WGS sequence"/>
</dbReference>
<keyword evidence="4" id="KW-0560">Oxidoreductase</keyword>
<dbReference type="PANTHER" id="PTHR46056">
    <property type="entry name" value="LONG-CHAIN-ALCOHOL OXIDASE"/>
    <property type="match status" value="1"/>
</dbReference>
<feature type="domain" description="Glucose-methanol-choline oxidoreductase C-terminal" evidence="6">
    <location>
        <begin position="397"/>
        <end position="513"/>
    </location>
</feature>
<dbReference type="Gene3D" id="3.50.50.60">
    <property type="entry name" value="FAD/NAD(P)-binding domain"/>
    <property type="match status" value="2"/>
</dbReference>
<evidence type="ECO:0000256" key="4">
    <source>
        <dbReference type="ARBA" id="ARBA00023002"/>
    </source>
</evidence>
<feature type="domain" description="Glucose-methanol-choline oxidoreductase N-terminal" evidence="5">
    <location>
        <begin position="196"/>
        <end position="311"/>
    </location>
</feature>
<comment type="similarity">
    <text evidence="1">Belongs to the GMC oxidoreductase family.</text>
</comment>
<dbReference type="GO" id="GO:0050660">
    <property type="term" value="F:flavin adenine dinucleotide binding"/>
    <property type="evidence" value="ECO:0007669"/>
    <property type="project" value="InterPro"/>
</dbReference>
<evidence type="ECO:0000259" key="6">
    <source>
        <dbReference type="Pfam" id="PF05199"/>
    </source>
</evidence>
<evidence type="ECO:0000256" key="3">
    <source>
        <dbReference type="ARBA" id="ARBA00022827"/>
    </source>
</evidence>
<evidence type="ECO:0000259" key="5">
    <source>
        <dbReference type="Pfam" id="PF00732"/>
    </source>
</evidence>
<name>A0AAE3MIM9_9FLAO</name>
<dbReference type="RefSeq" id="WP_266010126.1">
    <property type="nucleotide sequence ID" value="NZ_JAPFQP010000001.1"/>
</dbReference>
<dbReference type="Pfam" id="PF00732">
    <property type="entry name" value="GMC_oxred_N"/>
    <property type="match status" value="1"/>
</dbReference>
<keyword evidence="3" id="KW-0274">FAD</keyword>
<comment type="caution">
    <text evidence="7">The sequence shown here is derived from an EMBL/GenBank/DDBJ whole genome shotgun (WGS) entry which is preliminary data.</text>
</comment>
<dbReference type="Pfam" id="PF13450">
    <property type="entry name" value="NAD_binding_8"/>
    <property type="match status" value="1"/>
</dbReference>
<evidence type="ECO:0000256" key="1">
    <source>
        <dbReference type="ARBA" id="ARBA00010790"/>
    </source>
</evidence>
<dbReference type="InterPro" id="IPR007867">
    <property type="entry name" value="GMC_OxRtase_C"/>
</dbReference>
<evidence type="ECO:0000313" key="8">
    <source>
        <dbReference type="Proteomes" id="UP001207116"/>
    </source>
</evidence>
<dbReference type="SUPFAM" id="SSF51905">
    <property type="entry name" value="FAD/NAD(P)-binding domain"/>
    <property type="match status" value="1"/>
</dbReference>
<dbReference type="EMBL" id="JAPFQP010000001">
    <property type="protein sequence ID" value="MCX2718129.1"/>
    <property type="molecule type" value="Genomic_DNA"/>
</dbReference>
<dbReference type="InterPro" id="IPR036188">
    <property type="entry name" value="FAD/NAD-bd_sf"/>
</dbReference>
<proteinExistence type="inferred from homology"/>
<dbReference type="InterPro" id="IPR000172">
    <property type="entry name" value="GMC_OxRdtase_N"/>
</dbReference>
<gene>
    <name evidence="7" type="ORF">OO016_00825</name>
</gene>
<keyword evidence="8" id="KW-1185">Reference proteome</keyword>
<accession>A0AAE3MIM9</accession>
<sequence>MQNKEIDVLVIGAGAAGAALSWRLTERGAKVVCLEQGGWIDPLTFPSLKPDYEIQLSRGDFNLSPNIRKRPEDYPVTTGGENPPFVMMFNAVGGSTIHWQGLFPRFHPSDFKVKTLDGVADDWPISYWDLEPYYDLNDRMIGVSGVSGDPANPPRSPRQMPALPIGKMGKTLVNGFEKLDWHWWVQDQAINSKPYNNRSPCMLHGKCMFGCPMGAKASTDRTYWPLAIQKGAEIRPWSRVKEITVDKTGRAKGAIYFDQDHNIQEVTAKVVVVCCNGIGTPRLLLNSKSSLFPDGLGNSNGLVGKNFMVHPTHFISGIFDETLDGHIGPMGSPLFSQEFYETDEKRGFKRGYMMIGERTFGPLSQTASIPWGNKHHDEFSRVFPHQAGITIVADDLPEETNTVTLDEKETDSNGIAAAKVTYSLSENSKKMLAHAAQKATEVLEASGAKEVVVPPPTNLAHLMGTARMGTSDKNSVVNADNQAHHIKNLFIVDGSSFTTGAGVNPTSTIMALALRAADKIWERRRQW</sequence>
<evidence type="ECO:0000313" key="7">
    <source>
        <dbReference type="EMBL" id="MCX2718129.1"/>
    </source>
</evidence>
<keyword evidence="2" id="KW-0285">Flavoprotein</keyword>
<dbReference type="PANTHER" id="PTHR46056:SF12">
    <property type="entry name" value="LONG-CHAIN-ALCOHOL OXIDASE"/>
    <property type="match status" value="1"/>
</dbReference>
<dbReference type="AlphaFoldDB" id="A0AAE3MIM9"/>
<dbReference type="SUPFAM" id="SSF54373">
    <property type="entry name" value="FAD-linked reductases, C-terminal domain"/>
    <property type="match status" value="1"/>
</dbReference>
<protein>
    <submittedName>
        <fullName evidence="7">GMC family oxidoreductase</fullName>
    </submittedName>
</protein>